<keyword evidence="1" id="KW-0812">Transmembrane</keyword>
<accession>A0A2A6ZC99</accession>
<evidence type="ECO:0000313" key="3">
    <source>
        <dbReference type="Proteomes" id="UP000220752"/>
    </source>
</evidence>
<reference evidence="2 3" key="1">
    <citation type="journal article" date="2017" name="Front. Microbiol.">
        <title>New Insights into the Diversity of the Genus Faecalibacterium.</title>
        <authorList>
            <person name="Benevides L."/>
            <person name="Burman S."/>
            <person name="Martin R."/>
            <person name="Robert V."/>
            <person name="Thomas M."/>
            <person name="Miquel S."/>
            <person name="Chain F."/>
            <person name="Sokol H."/>
            <person name="Bermudez-Humaran L.G."/>
            <person name="Morrison M."/>
            <person name="Langella P."/>
            <person name="Azevedo V.A."/>
            <person name="Chatel J.M."/>
            <person name="Soares S."/>
        </authorList>
    </citation>
    <scope>NUCLEOTIDE SEQUENCE [LARGE SCALE GENOMIC DNA]</scope>
    <source>
        <strain evidence="3">CNCM I-4540</strain>
    </source>
</reference>
<gene>
    <name evidence="2" type="ORF">CGS46_05810</name>
</gene>
<dbReference type="EMBL" id="NMTQ01000021">
    <property type="protein sequence ID" value="PDX58999.1"/>
    <property type="molecule type" value="Genomic_DNA"/>
</dbReference>
<dbReference type="Proteomes" id="UP000220752">
    <property type="component" value="Unassembled WGS sequence"/>
</dbReference>
<comment type="caution">
    <text evidence="2">The sequence shown here is derived from an EMBL/GenBank/DDBJ whole genome shotgun (WGS) entry which is preliminary data.</text>
</comment>
<evidence type="ECO:0000256" key="1">
    <source>
        <dbReference type="SAM" id="Phobius"/>
    </source>
</evidence>
<sequence length="163" mass="18626">MKITILVTLMVFLAYFLVLYGGVGFIQDKRFFSSAPKENLDAIPDTKERFPGAHSIGWVIEIIAILLFLAAAALSVWDGVRNGFGFLDFFVRFFAVLYAMETYDIIFFDWVLLCHSNFFPHFYPELKGVVGPHMFGYNKRTHIRHFVIYIPASAVAAWLCALL</sequence>
<name>A0A2A6ZC99_9FIRM</name>
<organism evidence="2 3">
    <name type="scientific">Faecalibacterium langellae</name>
    <dbReference type="NCBI Taxonomy" id="3435293"/>
    <lineage>
        <taxon>Bacteria</taxon>
        <taxon>Bacillati</taxon>
        <taxon>Bacillota</taxon>
        <taxon>Clostridia</taxon>
        <taxon>Eubacteriales</taxon>
        <taxon>Oscillospiraceae</taxon>
        <taxon>Faecalibacterium</taxon>
    </lineage>
</organism>
<proteinExistence type="predicted"/>
<protein>
    <submittedName>
        <fullName evidence="2">Uncharacterized protein</fullName>
    </submittedName>
</protein>
<evidence type="ECO:0000313" key="2">
    <source>
        <dbReference type="EMBL" id="PDX58999.1"/>
    </source>
</evidence>
<feature type="transmembrane region" description="Helical" evidence="1">
    <location>
        <begin position="143"/>
        <end position="162"/>
    </location>
</feature>
<keyword evidence="3" id="KW-1185">Reference proteome</keyword>
<feature type="transmembrane region" description="Helical" evidence="1">
    <location>
        <begin position="56"/>
        <end position="77"/>
    </location>
</feature>
<keyword evidence="1" id="KW-1133">Transmembrane helix</keyword>
<dbReference type="AlphaFoldDB" id="A0A2A6ZC99"/>
<keyword evidence="1" id="KW-0472">Membrane</keyword>
<feature type="transmembrane region" description="Helical" evidence="1">
    <location>
        <begin position="6"/>
        <end position="26"/>
    </location>
</feature>